<evidence type="ECO:0000313" key="1">
    <source>
        <dbReference type="EMBL" id="CDW28534.1"/>
    </source>
</evidence>
<sequence length="52" mass="6107">MYLFIHIYVQDLEKGDLRSSSFRYAQFACVNPQGRFPYSDATAVHIYTRVQC</sequence>
<accession>A0A0K2TR69</accession>
<protein>
    <submittedName>
        <fullName evidence="1">Uncharacterized protein</fullName>
    </submittedName>
</protein>
<dbReference type="EMBL" id="HACA01011173">
    <property type="protein sequence ID" value="CDW28534.1"/>
    <property type="molecule type" value="Transcribed_RNA"/>
</dbReference>
<reference evidence="1" key="1">
    <citation type="submission" date="2014-05" db="EMBL/GenBank/DDBJ databases">
        <authorList>
            <person name="Chronopoulou M."/>
        </authorList>
    </citation>
    <scope>NUCLEOTIDE SEQUENCE</scope>
    <source>
        <tissue evidence="1">Whole organism</tissue>
    </source>
</reference>
<dbReference type="AlphaFoldDB" id="A0A0K2TR69"/>
<organism evidence="1">
    <name type="scientific">Lepeophtheirus salmonis</name>
    <name type="common">Salmon louse</name>
    <name type="synonym">Caligus salmonis</name>
    <dbReference type="NCBI Taxonomy" id="72036"/>
    <lineage>
        <taxon>Eukaryota</taxon>
        <taxon>Metazoa</taxon>
        <taxon>Ecdysozoa</taxon>
        <taxon>Arthropoda</taxon>
        <taxon>Crustacea</taxon>
        <taxon>Multicrustacea</taxon>
        <taxon>Hexanauplia</taxon>
        <taxon>Copepoda</taxon>
        <taxon>Siphonostomatoida</taxon>
        <taxon>Caligidae</taxon>
        <taxon>Lepeophtheirus</taxon>
    </lineage>
</organism>
<proteinExistence type="predicted"/>
<name>A0A0K2TR69_LEPSM</name>